<comment type="similarity">
    <text evidence="5">Belongs to the CIMIP2 family.</text>
</comment>
<keyword evidence="3" id="KW-0206">Cytoskeleton</keyword>
<proteinExistence type="inferred from homology"/>
<keyword evidence="2" id="KW-0963">Cytoplasm</keyword>
<keyword evidence="9" id="KW-1185">Reference proteome</keyword>
<evidence type="ECO:0000256" key="2">
    <source>
        <dbReference type="ARBA" id="ARBA00022490"/>
    </source>
</evidence>
<dbReference type="GeneID" id="110251535"/>
<accession>A0A913Y249</accession>
<dbReference type="InterPro" id="IPR055215">
    <property type="entry name" value="SPMIP5_dom"/>
</dbReference>
<organism evidence="8 9">
    <name type="scientific">Exaiptasia diaphana</name>
    <name type="common">Tropical sea anemone</name>
    <name type="synonym">Aiptasia pulchella</name>
    <dbReference type="NCBI Taxonomy" id="2652724"/>
    <lineage>
        <taxon>Eukaryota</taxon>
        <taxon>Metazoa</taxon>
        <taxon>Cnidaria</taxon>
        <taxon>Anthozoa</taxon>
        <taxon>Hexacorallia</taxon>
        <taxon>Actiniaria</taxon>
        <taxon>Aiptasiidae</taxon>
        <taxon>Exaiptasia</taxon>
    </lineage>
</organism>
<dbReference type="Pfam" id="PF22573">
    <property type="entry name" value="SPMIP5"/>
    <property type="match status" value="1"/>
</dbReference>
<dbReference type="PANTHER" id="PTHR22146:SF17">
    <property type="entry name" value="PROTEIN FAM166B-LIKE PROTEIN"/>
    <property type="match status" value="1"/>
</dbReference>
<feature type="domain" description="Ciliary microtubule inner protein 2A-C-like" evidence="6">
    <location>
        <begin position="78"/>
        <end position="118"/>
    </location>
</feature>
<feature type="domain" description="Ciliary microtubule inner protein 2A-C-like" evidence="6">
    <location>
        <begin position="14"/>
        <end position="51"/>
    </location>
</feature>
<dbReference type="GO" id="GO:0015630">
    <property type="term" value="C:microtubule cytoskeleton"/>
    <property type="evidence" value="ECO:0007669"/>
    <property type="project" value="UniProtKB-ARBA"/>
</dbReference>
<dbReference type="AlphaFoldDB" id="A0A913Y249"/>
<dbReference type="PANTHER" id="PTHR22146">
    <property type="entry name" value="CAT EYE SYNDROME CRITICAL REGION PROTEIN 6"/>
    <property type="match status" value="1"/>
</dbReference>
<evidence type="ECO:0000259" key="7">
    <source>
        <dbReference type="Pfam" id="PF22573"/>
    </source>
</evidence>
<evidence type="ECO:0000256" key="3">
    <source>
        <dbReference type="ARBA" id="ARBA00023212"/>
    </source>
</evidence>
<dbReference type="EnsemblMetazoa" id="XM_021058259.2">
    <property type="protein sequence ID" value="XP_020913918.1"/>
    <property type="gene ID" value="LOC110251535"/>
</dbReference>
<keyword evidence="4" id="KW-0966">Cell projection</keyword>
<dbReference type="KEGG" id="epa:110251535"/>
<feature type="domain" description="Sperm-associated microtubule inner protein 5" evidence="7">
    <location>
        <begin position="160"/>
        <end position="205"/>
    </location>
</feature>
<name>A0A913Y249_EXADI</name>
<evidence type="ECO:0000256" key="4">
    <source>
        <dbReference type="ARBA" id="ARBA00023273"/>
    </source>
</evidence>
<dbReference type="Pfam" id="PF10629">
    <property type="entry name" value="CMI2B-like"/>
    <property type="match status" value="3"/>
</dbReference>
<evidence type="ECO:0000256" key="1">
    <source>
        <dbReference type="ARBA" id="ARBA00004430"/>
    </source>
</evidence>
<dbReference type="Proteomes" id="UP000887567">
    <property type="component" value="Unplaced"/>
</dbReference>
<dbReference type="InterPro" id="IPR018902">
    <property type="entry name" value="CMI2A-C-like_dom"/>
</dbReference>
<dbReference type="RefSeq" id="XP_020913918.1">
    <property type="nucleotide sequence ID" value="XM_021058259.2"/>
</dbReference>
<comment type="subcellular location">
    <subcellularLocation>
        <location evidence="1">Cytoplasm</location>
        <location evidence="1">Cytoskeleton</location>
        <location evidence="1">Cilium axoneme</location>
    </subcellularLocation>
</comment>
<evidence type="ECO:0000313" key="9">
    <source>
        <dbReference type="Proteomes" id="UP000887567"/>
    </source>
</evidence>
<dbReference type="OMA" id="YRGYIPQ"/>
<evidence type="ECO:0000256" key="5">
    <source>
        <dbReference type="ARBA" id="ARBA00035661"/>
    </source>
</evidence>
<dbReference type="OrthoDB" id="2019884at2759"/>
<evidence type="ECO:0000259" key="6">
    <source>
        <dbReference type="Pfam" id="PF10629"/>
    </source>
</evidence>
<sequence length="285" mass="32907">MGFTELTHPHVASNLPGYRGYCPQLKYECGHTYGIATDKLTTRHTRNEKLRTIKLDDPKLREPFLPQPNGDNKLTANMVPGYTGYVPSVRFLYGSRYKEATEQAVSNFNMKDGKYRSESDELKKTVYSTPTLKTRADFQDPTMYPDLKPRYSKNYFPSEQREFCEPPLPGYTGYVPRRREHDLGTRYAVWTKGGFTDSLTMRHKQENLATQRIDVTRIPEATVKVSNIEHGTLYKTFGMKPKYTGYIPQRRFRFGNTYGDTTRSLPICYDSNGYSQAKYITTPVM</sequence>
<protein>
    <recommendedName>
        <fullName evidence="10">Protein FAM166B</fullName>
    </recommendedName>
</protein>
<feature type="domain" description="Ciliary microtubule inner protein 2A-C-like" evidence="6">
    <location>
        <begin position="241"/>
        <end position="263"/>
    </location>
</feature>
<evidence type="ECO:0000313" key="8">
    <source>
        <dbReference type="EnsemblMetazoa" id="XP_020913918.1"/>
    </source>
</evidence>
<evidence type="ECO:0008006" key="10">
    <source>
        <dbReference type="Google" id="ProtNLM"/>
    </source>
</evidence>
<dbReference type="GO" id="GO:0005930">
    <property type="term" value="C:axoneme"/>
    <property type="evidence" value="ECO:0007669"/>
    <property type="project" value="UniProtKB-SubCell"/>
</dbReference>
<reference evidence="8" key="1">
    <citation type="submission" date="2022-11" db="UniProtKB">
        <authorList>
            <consortium name="EnsemblMetazoa"/>
        </authorList>
    </citation>
    <scope>IDENTIFICATION</scope>
</reference>